<keyword evidence="5 17" id="KW-0436">Ligase</keyword>
<keyword evidence="6" id="KW-0479">Metal-binding</keyword>
<evidence type="ECO:0000256" key="9">
    <source>
        <dbReference type="ARBA" id="ARBA00022840"/>
    </source>
</evidence>
<proteinExistence type="inferred from homology"/>
<keyword evidence="4" id="KW-0963">Cytoplasm</keyword>
<protein>
    <recommendedName>
        <fullName evidence="3">phosphoribosylformylglycinamidine synthase</fullName>
        <ecNumber evidence="3">6.3.5.3</ecNumber>
    </recommendedName>
    <alternativeName>
        <fullName evidence="13">Formylglycinamide ribonucleotide amidotransferase</fullName>
    </alternativeName>
    <alternativeName>
        <fullName evidence="12">Formylglycinamide ribotide amidotransferase</fullName>
    </alternativeName>
</protein>
<evidence type="ECO:0000256" key="5">
    <source>
        <dbReference type="ARBA" id="ARBA00022598"/>
    </source>
</evidence>
<dbReference type="GO" id="GO:0004642">
    <property type="term" value="F:phosphoribosylformylglycinamidine synthase activity"/>
    <property type="evidence" value="ECO:0007669"/>
    <property type="project" value="UniProtKB-EC"/>
</dbReference>
<dbReference type="Gene3D" id="3.30.1330.10">
    <property type="entry name" value="PurM-like, N-terminal domain"/>
    <property type="match status" value="1"/>
</dbReference>
<organism evidence="17 18">
    <name type="scientific">SAR86 cluster bacterium</name>
    <dbReference type="NCBI Taxonomy" id="2030880"/>
    <lineage>
        <taxon>Bacteria</taxon>
        <taxon>Pseudomonadati</taxon>
        <taxon>Pseudomonadota</taxon>
        <taxon>Gammaproteobacteria</taxon>
        <taxon>SAR86 cluster</taxon>
    </lineage>
</organism>
<dbReference type="Pfam" id="PF22689">
    <property type="entry name" value="FGAR-AT_PurM_N-like"/>
    <property type="match status" value="1"/>
</dbReference>
<keyword evidence="8" id="KW-0658">Purine biosynthesis</keyword>
<dbReference type="EC" id="6.3.5.3" evidence="3"/>
<dbReference type="CDD" id="cd01740">
    <property type="entry name" value="GATase1_FGAR_AT"/>
    <property type="match status" value="1"/>
</dbReference>
<evidence type="ECO:0000256" key="8">
    <source>
        <dbReference type="ARBA" id="ARBA00022755"/>
    </source>
</evidence>
<dbReference type="GO" id="GO:0006164">
    <property type="term" value="P:purine nucleotide biosynthetic process"/>
    <property type="evidence" value="ECO:0007669"/>
    <property type="project" value="UniProtKB-KW"/>
</dbReference>
<keyword evidence="11" id="KW-0315">Glutamine amidotransferase</keyword>
<evidence type="ECO:0000256" key="1">
    <source>
        <dbReference type="ARBA" id="ARBA00004920"/>
    </source>
</evidence>
<dbReference type="Gene3D" id="3.40.50.880">
    <property type="match status" value="1"/>
</dbReference>
<gene>
    <name evidence="17" type="ORF">DBW96_04145</name>
</gene>
<dbReference type="SMART" id="SM01211">
    <property type="entry name" value="GATase_5"/>
    <property type="match status" value="1"/>
</dbReference>
<keyword evidence="7" id="KW-0547">Nucleotide-binding</keyword>
<evidence type="ECO:0000313" key="17">
    <source>
        <dbReference type="EMBL" id="RCL39808.1"/>
    </source>
</evidence>
<evidence type="ECO:0000313" key="18">
    <source>
        <dbReference type="Proteomes" id="UP000253307"/>
    </source>
</evidence>
<comment type="similarity">
    <text evidence="2">In the N-terminal section; belongs to the FGAMS family.</text>
</comment>
<accession>A0A368BR45</accession>
<evidence type="ECO:0000256" key="12">
    <source>
        <dbReference type="ARBA" id="ARBA00029823"/>
    </source>
</evidence>
<evidence type="ECO:0000256" key="2">
    <source>
        <dbReference type="ARBA" id="ARBA00008608"/>
    </source>
</evidence>
<feature type="domain" description="FGAR-AT PurM N-terminal-like" evidence="16">
    <location>
        <begin position="3"/>
        <end position="161"/>
    </location>
</feature>
<dbReference type="Proteomes" id="UP000253307">
    <property type="component" value="Unassembled WGS sequence"/>
</dbReference>
<dbReference type="GO" id="GO:0005524">
    <property type="term" value="F:ATP binding"/>
    <property type="evidence" value="ECO:0007669"/>
    <property type="project" value="UniProtKB-KW"/>
</dbReference>
<dbReference type="InterPro" id="IPR029062">
    <property type="entry name" value="Class_I_gatase-like"/>
</dbReference>
<dbReference type="SUPFAM" id="SSF55326">
    <property type="entry name" value="PurM N-terminal domain-like"/>
    <property type="match status" value="1"/>
</dbReference>
<comment type="caution">
    <text evidence="17">The sequence shown here is derived from an EMBL/GenBank/DDBJ whole genome shotgun (WGS) entry which is preliminary data.</text>
</comment>
<evidence type="ECO:0000256" key="11">
    <source>
        <dbReference type="ARBA" id="ARBA00022962"/>
    </source>
</evidence>
<dbReference type="InterPro" id="IPR055181">
    <property type="entry name" value="FGAR-AT_PurM_N-like"/>
</dbReference>
<dbReference type="FunFam" id="3.30.1330.10:FF:000005">
    <property type="entry name" value="Phosphoribosylformylglycinamidine synthase"/>
    <property type="match status" value="1"/>
</dbReference>
<evidence type="ECO:0000256" key="10">
    <source>
        <dbReference type="ARBA" id="ARBA00022842"/>
    </source>
</evidence>
<evidence type="ECO:0000256" key="7">
    <source>
        <dbReference type="ARBA" id="ARBA00022741"/>
    </source>
</evidence>
<evidence type="ECO:0000256" key="14">
    <source>
        <dbReference type="ARBA" id="ARBA00052585"/>
    </source>
</evidence>
<dbReference type="PANTHER" id="PTHR10099:SF1">
    <property type="entry name" value="PHOSPHORIBOSYLFORMYLGLYCINAMIDINE SYNTHASE"/>
    <property type="match status" value="1"/>
</dbReference>
<evidence type="ECO:0000259" key="16">
    <source>
        <dbReference type="Pfam" id="PF22689"/>
    </source>
</evidence>
<comment type="pathway">
    <text evidence="1">Purine metabolism; IMP biosynthesis via de novo pathway; 5-amino-1-(5-phospho-D-ribosyl)imidazole from N(2)-formyl-N(1)-(5-phospho-D-ribosyl)glycinamide: step 1/2.</text>
</comment>
<comment type="catalytic activity">
    <reaction evidence="14">
        <text>N(2)-formyl-N(1)-(5-phospho-beta-D-ribosyl)glycinamide + L-glutamine + ATP + H2O = 2-formamido-N(1)-(5-O-phospho-beta-D-ribosyl)acetamidine + L-glutamate + ADP + phosphate + H(+)</text>
        <dbReference type="Rhea" id="RHEA:17129"/>
        <dbReference type="ChEBI" id="CHEBI:15377"/>
        <dbReference type="ChEBI" id="CHEBI:15378"/>
        <dbReference type="ChEBI" id="CHEBI:29985"/>
        <dbReference type="ChEBI" id="CHEBI:30616"/>
        <dbReference type="ChEBI" id="CHEBI:43474"/>
        <dbReference type="ChEBI" id="CHEBI:58359"/>
        <dbReference type="ChEBI" id="CHEBI:147286"/>
        <dbReference type="ChEBI" id="CHEBI:147287"/>
        <dbReference type="ChEBI" id="CHEBI:456216"/>
        <dbReference type="EC" id="6.3.5.3"/>
    </reaction>
</comment>
<dbReference type="SUPFAM" id="SSF56042">
    <property type="entry name" value="PurM C-terminal domain-like"/>
    <property type="match status" value="1"/>
</dbReference>
<dbReference type="EMBL" id="QOPE01000036">
    <property type="protein sequence ID" value="RCL39808.1"/>
    <property type="molecule type" value="Genomic_DNA"/>
</dbReference>
<dbReference type="InterPro" id="IPR036921">
    <property type="entry name" value="PurM-like_N_sf"/>
</dbReference>
<dbReference type="InterPro" id="IPR010918">
    <property type="entry name" value="PurM-like_C_dom"/>
</dbReference>
<feature type="domain" description="PurM-like C-terminal" evidence="15">
    <location>
        <begin position="189"/>
        <end position="300"/>
    </location>
</feature>
<dbReference type="SUPFAM" id="SSF52317">
    <property type="entry name" value="Class I glutamine amidotransferase-like"/>
    <property type="match status" value="1"/>
</dbReference>
<evidence type="ECO:0000256" key="3">
    <source>
        <dbReference type="ARBA" id="ARBA00012747"/>
    </source>
</evidence>
<name>A0A368BR45_9GAMM</name>
<dbReference type="PANTHER" id="PTHR10099">
    <property type="entry name" value="PHOSPHORIBOSYLFORMYLGLYCINAMIDINE SYNTHASE"/>
    <property type="match status" value="1"/>
</dbReference>
<dbReference type="NCBIfam" id="NF003672">
    <property type="entry name" value="PRK05297.1"/>
    <property type="match status" value="1"/>
</dbReference>
<dbReference type="Pfam" id="PF13507">
    <property type="entry name" value="GATase_5"/>
    <property type="match status" value="1"/>
</dbReference>
<dbReference type="FunFam" id="3.40.50.880:FF:000008">
    <property type="entry name" value="Phosphoribosylformylglycinamidine synthase"/>
    <property type="match status" value="1"/>
</dbReference>
<evidence type="ECO:0000259" key="15">
    <source>
        <dbReference type="Pfam" id="PF02769"/>
    </source>
</evidence>
<dbReference type="GO" id="GO:0005737">
    <property type="term" value="C:cytoplasm"/>
    <property type="evidence" value="ECO:0007669"/>
    <property type="project" value="TreeGrafter"/>
</dbReference>
<dbReference type="Pfam" id="PF02769">
    <property type="entry name" value="AIRS_C"/>
    <property type="match status" value="1"/>
</dbReference>
<reference evidence="17 18" key="1">
    <citation type="journal article" date="2018" name="Microbiome">
        <title>Fine metagenomic profile of the Mediterranean stratified and mixed water columns revealed by assembly and recruitment.</title>
        <authorList>
            <person name="Haro-Moreno J.M."/>
            <person name="Lopez-Perez M."/>
            <person name="De La Torre J.R."/>
            <person name="Picazo A."/>
            <person name="Camacho A."/>
            <person name="Rodriguez-Valera F."/>
        </authorList>
    </citation>
    <scope>NUCLEOTIDE SEQUENCE [LARGE SCALE GENOMIC DNA]</scope>
    <source>
        <strain evidence="17">MED-G82</strain>
    </source>
</reference>
<feature type="non-terminal residue" evidence="17">
    <location>
        <position position="1"/>
    </location>
</feature>
<dbReference type="CDD" id="cd02204">
    <property type="entry name" value="PurL_repeat2"/>
    <property type="match status" value="1"/>
</dbReference>
<evidence type="ECO:0000256" key="13">
    <source>
        <dbReference type="ARBA" id="ARBA00032632"/>
    </source>
</evidence>
<dbReference type="GO" id="GO:0046872">
    <property type="term" value="F:metal ion binding"/>
    <property type="evidence" value="ECO:0007669"/>
    <property type="project" value="UniProtKB-KW"/>
</dbReference>
<dbReference type="AlphaFoldDB" id="A0A368BR45"/>
<evidence type="ECO:0000256" key="4">
    <source>
        <dbReference type="ARBA" id="ARBA00022490"/>
    </source>
</evidence>
<dbReference type="Gene3D" id="3.90.650.10">
    <property type="entry name" value="PurM-like C-terminal domain"/>
    <property type="match status" value="1"/>
</dbReference>
<dbReference type="InterPro" id="IPR036676">
    <property type="entry name" value="PurM-like_C_sf"/>
</dbReference>
<keyword evidence="10" id="KW-0460">Magnesium</keyword>
<sequence>VGSKQFLITIGDRTVGGLIARDQMVGKYQVPTSNYSMVNNSFTEYHGEAISMGEKPSIAISNPSASMRMALAESIFNLMSAPIKSLDRVVLSANWMAACGSNKDDLALREGVEALSKICCELDISIPVGKDSLSMRSKWVEEGQNFEVKSPLTGVISAMAPVIDTRLAITTELESSSNDLYHIKLSDKQRMGGSILALIEDQLSLETPDVENAKQIRELFNLIQNEILNKKITALHDISDGGMLAALCELSFTNKVGLDIFLSTSDEQIHSELFNEELGLIIQYKGEVDELSNKLIEIGCSIKKCGATSMAYELQIFDRQMKNIFSSSCVELEKAWQETSTKIRMERDNPVCVESETNTIEKFENLSLIYKSDFKYALDLPEIKKGIRPKVAILREQGVNGHIEMAAAFTLAGFDAIDLHMQDLIDGSMSLDSFQGFAACGGFSYGDVLGAGGGWASNIKFSEKLQEMFSSFFEDQSKFVLGVCNGCQMLSHLKNLIPGANHWPRFVHNESEQFEARLSQVKVGDSDSILLRDMRDWMMPVAVAHGEGRAVFEEDHINQLYAFKQVAINFSDSSGNCSNDYPINPNGSIDGATGFTAADGRVTIMMPHPERVFRMTQLSWHPKSNDNYSPWMQMFINAYKFAQDV</sequence>
<keyword evidence="9" id="KW-0067">ATP-binding</keyword>
<evidence type="ECO:0000256" key="6">
    <source>
        <dbReference type="ARBA" id="ARBA00022723"/>
    </source>
</evidence>